<evidence type="ECO:0000256" key="1">
    <source>
        <dbReference type="SAM" id="Phobius"/>
    </source>
</evidence>
<evidence type="ECO:0000313" key="3">
    <source>
        <dbReference type="Proteomes" id="UP000594468"/>
    </source>
</evidence>
<feature type="transmembrane region" description="Helical" evidence="1">
    <location>
        <begin position="12"/>
        <end position="29"/>
    </location>
</feature>
<feature type="transmembrane region" description="Helical" evidence="1">
    <location>
        <begin position="316"/>
        <end position="333"/>
    </location>
</feature>
<feature type="transmembrane region" description="Helical" evidence="1">
    <location>
        <begin position="123"/>
        <end position="142"/>
    </location>
</feature>
<dbReference type="EMBL" id="CP062983">
    <property type="protein sequence ID" value="QPC83469.1"/>
    <property type="molecule type" value="Genomic_DNA"/>
</dbReference>
<proteinExistence type="predicted"/>
<evidence type="ECO:0000313" key="2">
    <source>
        <dbReference type="EMBL" id="QPC83469.1"/>
    </source>
</evidence>
<reference evidence="2 3" key="1">
    <citation type="submission" date="2020-02" db="EMBL/GenBank/DDBJ databases">
        <authorList>
            <person name="Zheng R.K."/>
            <person name="Sun C.M."/>
        </authorList>
    </citation>
    <scope>NUCLEOTIDE SEQUENCE [LARGE SCALE GENOMIC DNA]</scope>
    <source>
        <strain evidence="3">rifampicinis</strain>
    </source>
</reference>
<dbReference type="Proteomes" id="UP000594468">
    <property type="component" value="Chromosome"/>
</dbReference>
<feature type="transmembrane region" description="Helical" evidence="1">
    <location>
        <begin position="148"/>
        <end position="165"/>
    </location>
</feature>
<keyword evidence="1" id="KW-0472">Membrane</keyword>
<name>A0A7S8EAQ9_9CHLR</name>
<organism evidence="2 3">
    <name type="scientific">Phototrophicus methaneseepsis</name>
    <dbReference type="NCBI Taxonomy" id="2710758"/>
    <lineage>
        <taxon>Bacteria</taxon>
        <taxon>Bacillati</taxon>
        <taxon>Chloroflexota</taxon>
        <taxon>Candidatus Thermofontia</taxon>
        <taxon>Phototrophicales</taxon>
        <taxon>Phototrophicaceae</taxon>
        <taxon>Phototrophicus</taxon>
    </lineage>
</organism>
<feature type="transmembrane region" description="Helical" evidence="1">
    <location>
        <begin position="345"/>
        <end position="365"/>
    </location>
</feature>
<dbReference type="KEGG" id="pmet:G4Y79_03550"/>
<keyword evidence="1" id="KW-1133">Transmembrane helix</keyword>
<keyword evidence="1" id="KW-0812">Transmembrane</keyword>
<feature type="transmembrane region" description="Helical" evidence="1">
    <location>
        <begin position="377"/>
        <end position="398"/>
    </location>
</feature>
<dbReference type="AlphaFoldDB" id="A0A7S8EAQ9"/>
<keyword evidence="3" id="KW-1185">Reference proteome</keyword>
<feature type="transmembrane region" description="Helical" evidence="1">
    <location>
        <begin position="93"/>
        <end position="114"/>
    </location>
</feature>
<feature type="transmembrane region" description="Helical" evidence="1">
    <location>
        <begin position="277"/>
        <end position="296"/>
    </location>
</feature>
<gene>
    <name evidence="2" type="ORF">G4Y79_03550</name>
</gene>
<protein>
    <recommendedName>
        <fullName evidence="4">Glycosyltransferase RgtA/B/C/D-like domain-containing protein</fullName>
    </recommendedName>
</protein>
<sequence>MRTQLRKHIPLIIMLILLTGIFAVLVTQIQSQLDGHFIYGVDDAYIHMAVAKNLAENGVWGTQATEFSSSTSSLLYPFAIAVIYKVTGSANEWAPLLLNIIAGYAVVVAVYWILRREGAGDRVLFLFLLLLILAIPIPGLAFMGMEHLFHILFFILFIYHVACMISADKDQLNTSDYVWLIVLAMLQTLIRYEGVFTLACVALLFLLRLRILPAIGVLGMGIMPLALFGIYSVSQGSLPIPNSIYLKGSVETYHSVLDYLQAIRPDMVLLKAYQMTTLWLMLIVLGLGVALVVIRWRKNRVARDKAVDRDFLLQQLWRMENVLILLFIGNTILHNQFMSNNFLRYEAYLIGSFIFICALLLSKILNESIRTIQRVTVAFFAASMLVLCLLPSFINLALRSTTVGLIPTWTREIYEQQYQFTMFAREELPAGAPIAINDIGAMSYYTDIPYVDLFGLANIDIARAGGAYHMKPAVGQEIVKNSKAQFAIIYDIWAKPFIPSDWVLVATWKIPTPLIVFQDTVSFYAADAEKAGLMRQGLQHYEAKLPSEVSVAYVDQ</sequence>
<evidence type="ECO:0008006" key="4">
    <source>
        <dbReference type="Google" id="ProtNLM"/>
    </source>
</evidence>
<accession>A0A7S8EAQ9</accession>
<feature type="transmembrane region" description="Helical" evidence="1">
    <location>
        <begin position="211"/>
        <end position="233"/>
    </location>
</feature>
<dbReference type="RefSeq" id="WP_195171536.1">
    <property type="nucleotide sequence ID" value="NZ_CP062983.1"/>
</dbReference>